<feature type="transmembrane region" description="Helical" evidence="1">
    <location>
        <begin position="31"/>
        <end position="52"/>
    </location>
</feature>
<evidence type="ECO:0000256" key="1">
    <source>
        <dbReference type="SAM" id="Phobius"/>
    </source>
</evidence>
<keyword evidence="1" id="KW-1133">Transmembrane helix</keyword>
<dbReference type="RefSeq" id="WP_160801489.1">
    <property type="nucleotide sequence ID" value="NZ_WUUL01000006.1"/>
</dbReference>
<comment type="caution">
    <text evidence="2">The sequence shown here is derived from an EMBL/GenBank/DDBJ whole genome shotgun (WGS) entry which is preliminary data.</text>
</comment>
<accession>A0A6I4VUD4</accession>
<organism evidence="2 3">
    <name type="scientific">Shimazuella alba</name>
    <dbReference type="NCBI Taxonomy" id="2690964"/>
    <lineage>
        <taxon>Bacteria</taxon>
        <taxon>Bacillati</taxon>
        <taxon>Bacillota</taxon>
        <taxon>Bacilli</taxon>
        <taxon>Bacillales</taxon>
        <taxon>Thermoactinomycetaceae</taxon>
        <taxon>Shimazuella</taxon>
    </lineage>
</organism>
<evidence type="ECO:0000313" key="2">
    <source>
        <dbReference type="EMBL" id="MXQ54131.1"/>
    </source>
</evidence>
<protein>
    <submittedName>
        <fullName evidence="2">Uncharacterized protein</fullName>
    </submittedName>
</protein>
<name>A0A6I4VUD4_9BACL</name>
<reference evidence="2 3" key="1">
    <citation type="submission" date="2019-12" db="EMBL/GenBank/DDBJ databases">
        <title>Whole-genome analyses of novel actinobacteria.</title>
        <authorList>
            <person name="Sahin N."/>
            <person name="Saygin H."/>
        </authorList>
    </citation>
    <scope>NUCLEOTIDE SEQUENCE [LARGE SCALE GENOMIC DNA]</scope>
    <source>
        <strain evidence="2 3">KC615</strain>
    </source>
</reference>
<feature type="transmembrane region" description="Helical" evidence="1">
    <location>
        <begin position="5"/>
        <end position="25"/>
    </location>
</feature>
<sequence>MQVFILMKILGGIGLIVFAVPRLGWESELQILFSSLWVLFTAFYVIANWNAWKQTGKKLQSQKEYRWRQTWLQHKKKQRGIGKSY</sequence>
<keyword evidence="1" id="KW-0812">Transmembrane</keyword>
<gene>
    <name evidence="2" type="ORF">GSM42_10475</name>
</gene>
<dbReference type="EMBL" id="WUUL01000006">
    <property type="protein sequence ID" value="MXQ54131.1"/>
    <property type="molecule type" value="Genomic_DNA"/>
</dbReference>
<proteinExistence type="predicted"/>
<evidence type="ECO:0000313" key="3">
    <source>
        <dbReference type="Proteomes" id="UP000430692"/>
    </source>
</evidence>
<dbReference type="Proteomes" id="UP000430692">
    <property type="component" value="Unassembled WGS sequence"/>
</dbReference>
<dbReference type="AlphaFoldDB" id="A0A6I4VUD4"/>
<keyword evidence="3" id="KW-1185">Reference proteome</keyword>
<keyword evidence="1" id="KW-0472">Membrane</keyword>